<dbReference type="GO" id="GO:0005737">
    <property type="term" value="C:cytoplasm"/>
    <property type="evidence" value="ECO:0007669"/>
    <property type="project" value="TreeGrafter"/>
</dbReference>
<dbReference type="EMBL" id="JAEPRD010000032">
    <property type="protein sequence ID" value="KAG2206110.1"/>
    <property type="molecule type" value="Genomic_DNA"/>
</dbReference>
<comment type="caution">
    <text evidence="6">The sequence shown here is derived from an EMBL/GenBank/DDBJ whole genome shotgun (WGS) entry which is preliminary data.</text>
</comment>
<protein>
    <submittedName>
        <fullName evidence="6">Uncharacterized protein</fullName>
    </submittedName>
</protein>
<feature type="zinc finger region" description="C3H1-type" evidence="3">
    <location>
        <begin position="135"/>
        <end position="163"/>
    </location>
</feature>
<dbReference type="PANTHER" id="PTHR12537">
    <property type="entry name" value="RNA BINDING PROTEIN PUMILIO-RELATED"/>
    <property type="match status" value="1"/>
</dbReference>
<dbReference type="Gene3D" id="1.25.10.10">
    <property type="entry name" value="Leucine-rich Repeat Variant"/>
    <property type="match status" value="1"/>
</dbReference>
<dbReference type="AlphaFoldDB" id="A0A8H7R8Z2"/>
<evidence type="ECO:0000313" key="6">
    <source>
        <dbReference type="EMBL" id="KAG2206110.1"/>
    </source>
</evidence>
<feature type="repeat" description="Pumilio" evidence="2">
    <location>
        <begin position="463"/>
        <end position="500"/>
    </location>
</feature>
<dbReference type="InterPro" id="IPR011989">
    <property type="entry name" value="ARM-like"/>
</dbReference>
<dbReference type="FunFam" id="1.25.10.10:FF:000237">
    <property type="entry name" value="Pumilio homolog 9"/>
    <property type="match status" value="1"/>
</dbReference>
<dbReference type="GO" id="GO:0003729">
    <property type="term" value="F:mRNA binding"/>
    <property type="evidence" value="ECO:0007669"/>
    <property type="project" value="TreeGrafter"/>
</dbReference>
<keyword evidence="3" id="KW-0863">Zinc-finger</keyword>
<dbReference type="InterPro" id="IPR016024">
    <property type="entry name" value="ARM-type_fold"/>
</dbReference>
<keyword evidence="7" id="KW-1185">Reference proteome</keyword>
<feature type="domain" description="C3H1-type" evidence="4">
    <location>
        <begin position="135"/>
        <end position="163"/>
    </location>
</feature>
<keyword evidence="3" id="KW-0479">Metal-binding</keyword>
<evidence type="ECO:0000259" key="5">
    <source>
        <dbReference type="PROSITE" id="PS50303"/>
    </source>
</evidence>
<evidence type="ECO:0000256" key="3">
    <source>
        <dbReference type="PROSITE-ProRule" id="PRU00723"/>
    </source>
</evidence>
<proteinExistence type="predicted"/>
<organism evidence="6 7">
    <name type="scientific">Mucor saturninus</name>
    <dbReference type="NCBI Taxonomy" id="64648"/>
    <lineage>
        <taxon>Eukaryota</taxon>
        <taxon>Fungi</taxon>
        <taxon>Fungi incertae sedis</taxon>
        <taxon>Mucoromycota</taxon>
        <taxon>Mucoromycotina</taxon>
        <taxon>Mucoromycetes</taxon>
        <taxon>Mucorales</taxon>
        <taxon>Mucorineae</taxon>
        <taxon>Mucoraceae</taxon>
        <taxon>Mucor</taxon>
    </lineage>
</organism>
<feature type="repeat" description="Pumilio" evidence="2">
    <location>
        <begin position="282"/>
        <end position="318"/>
    </location>
</feature>
<feature type="repeat" description="Pumilio" evidence="2">
    <location>
        <begin position="246"/>
        <end position="281"/>
    </location>
</feature>
<name>A0A8H7R8Z2_9FUNG</name>
<dbReference type="GO" id="GO:0010608">
    <property type="term" value="P:post-transcriptional regulation of gene expression"/>
    <property type="evidence" value="ECO:0007669"/>
    <property type="project" value="TreeGrafter"/>
</dbReference>
<dbReference type="InterPro" id="IPR000571">
    <property type="entry name" value="Znf_CCCH"/>
</dbReference>
<dbReference type="Proteomes" id="UP000603453">
    <property type="component" value="Unassembled WGS sequence"/>
</dbReference>
<evidence type="ECO:0000313" key="7">
    <source>
        <dbReference type="Proteomes" id="UP000603453"/>
    </source>
</evidence>
<evidence type="ECO:0000256" key="2">
    <source>
        <dbReference type="PROSITE-ProRule" id="PRU00317"/>
    </source>
</evidence>
<accession>A0A8H7R8Z2</accession>
<keyword evidence="1" id="KW-0677">Repeat</keyword>
<dbReference type="InterPro" id="IPR001313">
    <property type="entry name" value="Pumilio_RNA-bd_rpt"/>
</dbReference>
<feature type="domain" description="PUM-HD" evidence="5">
    <location>
        <begin position="190"/>
        <end position="526"/>
    </location>
</feature>
<dbReference type="SUPFAM" id="SSF48371">
    <property type="entry name" value="ARM repeat"/>
    <property type="match status" value="1"/>
</dbReference>
<feature type="repeat" description="Pumilio" evidence="2">
    <location>
        <begin position="391"/>
        <end position="426"/>
    </location>
</feature>
<dbReference type="InterPro" id="IPR033133">
    <property type="entry name" value="PUM-HD"/>
</dbReference>
<dbReference type="InterPro" id="IPR033712">
    <property type="entry name" value="Pumilio_RNA-bd"/>
</dbReference>
<dbReference type="PROSITE" id="PS50103">
    <property type="entry name" value="ZF_C3H1"/>
    <property type="match status" value="1"/>
</dbReference>
<dbReference type="Pfam" id="PF00806">
    <property type="entry name" value="PUF"/>
    <property type="match status" value="8"/>
</dbReference>
<dbReference type="CDD" id="cd07920">
    <property type="entry name" value="Pumilio"/>
    <property type="match status" value="1"/>
</dbReference>
<evidence type="ECO:0000256" key="1">
    <source>
        <dbReference type="ARBA" id="ARBA00022737"/>
    </source>
</evidence>
<dbReference type="PROSITE" id="PS50303">
    <property type="entry name" value="PUM_HD"/>
    <property type="match status" value="1"/>
</dbReference>
<dbReference type="GO" id="GO:0008270">
    <property type="term" value="F:zinc ion binding"/>
    <property type="evidence" value="ECO:0007669"/>
    <property type="project" value="UniProtKB-KW"/>
</dbReference>
<feature type="repeat" description="Pumilio" evidence="2">
    <location>
        <begin position="427"/>
        <end position="462"/>
    </location>
</feature>
<gene>
    <name evidence="6" type="ORF">INT47_003759</name>
</gene>
<evidence type="ECO:0000259" key="4">
    <source>
        <dbReference type="PROSITE" id="PS50103"/>
    </source>
</evidence>
<dbReference type="SMART" id="SM00025">
    <property type="entry name" value="Pumilio"/>
    <property type="match status" value="8"/>
</dbReference>
<reference evidence="6" key="1">
    <citation type="submission" date="2020-12" db="EMBL/GenBank/DDBJ databases">
        <title>Metabolic potential, ecology and presence of endohyphal bacteria is reflected in genomic diversity of Mucoromycotina.</title>
        <authorList>
            <person name="Muszewska A."/>
            <person name="Okrasinska A."/>
            <person name="Steczkiewicz K."/>
            <person name="Drgas O."/>
            <person name="Orlowska M."/>
            <person name="Perlinska-Lenart U."/>
            <person name="Aleksandrzak-Piekarczyk T."/>
            <person name="Szatraj K."/>
            <person name="Zielenkiewicz U."/>
            <person name="Pilsyk S."/>
            <person name="Malc E."/>
            <person name="Mieczkowski P."/>
            <person name="Kruszewska J.S."/>
            <person name="Biernat P."/>
            <person name="Pawlowska J."/>
        </authorList>
    </citation>
    <scope>NUCLEOTIDE SEQUENCE</scope>
    <source>
        <strain evidence="6">WA0000017839</strain>
    </source>
</reference>
<keyword evidence="3" id="KW-0862">Zinc</keyword>
<feature type="repeat" description="Pumilio" evidence="2">
    <location>
        <begin position="319"/>
        <end position="354"/>
    </location>
</feature>
<feature type="repeat" description="Pumilio" evidence="2">
    <location>
        <begin position="355"/>
        <end position="390"/>
    </location>
</feature>
<sequence length="532" mass="60667">MSKQHQETDHGRSIFDDPVDLFNFNQIQSSRSVPASRRNSHEDHNNLDLLLGTTLSLNNTDSESGFRKSPFTITPQDQVTSFKSSMDDVSEISSLNPRLSQANESPKRYPTHAELAKFTSAQHTPWLTNYHWEFPTSMGVCPQLQQVGFCPRQDLCPYAHPTGAFFVSNNNSSLYQQDQQRQPFFTTPVIKKKQQQQQQQQDRFAEASVEDFTGKLFDLCKDQNGCRFLQKKIEENQAYLDLVFDEIQPQFVQLMTDPFGNYLCQKMLEKCHQEQRTLIVETVAPDLVNIALNMHGTRAVQKLIEYLSTPQQISMVTDALNANVVTLIKDLNGNHVIQKCLHRLSADDNQFIYDAVCTHCIQVASHKHGCCVLQRCFDHATLSQKDQLVEEIAKHALTLVQNAFGNYVVQYVLELGVAGYSESIIRRFVNHVCILSVQKFSSNVIENCIRTAQPATRRLLIAELVNPSVMEKLLHNSFANYVVQTSLDFAEEDQRAELVECIRPLLPTIRTTPYGKRIHSKIFRDPKPLSKN</sequence>
<dbReference type="PROSITE" id="PS50302">
    <property type="entry name" value="PUM"/>
    <property type="match status" value="7"/>
</dbReference>
<dbReference type="PANTHER" id="PTHR12537:SF13">
    <property type="entry name" value="PUMILIO HOMOLOGY DOMAIN FAMILY MEMBER 4"/>
    <property type="match status" value="1"/>
</dbReference>
<dbReference type="OrthoDB" id="668540at2759"/>